<feature type="domain" description="NodB homology" evidence="4">
    <location>
        <begin position="113"/>
        <end position="295"/>
    </location>
</feature>
<dbReference type="GO" id="GO:0046872">
    <property type="term" value="F:metal ion binding"/>
    <property type="evidence" value="ECO:0007669"/>
    <property type="project" value="UniProtKB-KW"/>
</dbReference>
<dbReference type="EMBL" id="QVFD01000001">
    <property type="protein sequence ID" value="RGC51105.1"/>
    <property type="molecule type" value="Genomic_DNA"/>
</dbReference>
<keyword evidence="8" id="KW-1185">Reference proteome</keyword>
<dbReference type="PROSITE" id="PS51677">
    <property type="entry name" value="NODB"/>
    <property type="match status" value="1"/>
</dbReference>
<dbReference type="EMBL" id="QVEP01000005">
    <property type="protein sequence ID" value="RGB81448.1"/>
    <property type="molecule type" value="Genomic_DNA"/>
</dbReference>
<reference evidence="7 8" key="1">
    <citation type="submission" date="2018-08" db="EMBL/GenBank/DDBJ databases">
        <title>A genome reference for cultivated species of the human gut microbiota.</title>
        <authorList>
            <person name="Zou Y."/>
            <person name="Xue W."/>
            <person name="Luo G."/>
        </authorList>
    </citation>
    <scope>NUCLEOTIDE SEQUENCE [LARGE SCALE GENOMIC DNA]</scope>
    <source>
        <strain evidence="5 7">AF45-17</strain>
        <strain evidence="6 8">AM28-39</strain>
    </source>
</reference>
<evidence type="ECO:0000313" key="8">
    <source>
        <dbReference type="Proteomes" id="UP000261231"/>
    </source>
</evidence>
<gene>
    <name evidence="5" type="ORF">DW070_03085</name>
    <name evidence="6" type="ORF">DW747_00960</name>
</gene>
<dbReference type="PANTHER" id="PTHR10587:SF133">
    <property type="entry name" value="CHITIN DEACETYLASE 1-RELATED"/>
    <property type="match status" value="1"/>
</dbReference>
<dbReference type="Proteomes" id="UP000261231">
    <property type="component" value="Unassembled WGS sequence"/>
</dbReference>
<dbReference type="GO" id="GO:0016810">
    <property type="term" value="F:hydrolase activity, acting on carbon-nitrogen (but not peptide) bonds"/>
    <property type="evidence" value="ECO:0007669"/>
    <property type="project" value="InterPro"/>
</dbReference>
<dbReference type="InterPro" id="IPR011330">
    <property type="entry name" value="Glyco_hydro/deAcase_b/a-brl"/>
</dbReference>
<proteinExistence type="predicted"/>
<comment type="caution">
    <text evidence="5">The sequence shown here is derived from an EMBL/GenBank/DDBJ whole genome shotgun (WGS) entry which is preliminary data.</text>
</comment>
<dbReference type="SUPFAM" id="SSF88713">
    <property type="entry name" value="Glycoside hydrolase/deacetylase"/>
    <property type="match status" value="1"/>
</dbReference>
<protein>
    <recommendedName>
        <fullName evidence="4">NodB homology domain-containing protein</fullName>
    </recommendedName>
</protein>
<sequence>MHRQRINEMRNRKSCCRADSSKRENKMKSLKKLAGMIGIVILLCGIMTGCSGKRLYSEEELTQIHDVVGAVEQITKEFQYVIGGSIQSLLEDSSSRADLMDYVSTRKYDPDKKIIALTFDDGPSTDETNGTSDLLDLLEQYDSKATFFCLGNRLNDESAPLLKRMVELGCEIGNHSYDHAQLTKLDAKGVRDEIDTTNELIKKYSGRDCRIIRPPYGAADNDIVPANVSQPFIMWDMDTLDWKTKNAASVISLVEKYKEQDWDGAVILMHDIHPTTIEACKTIIPELVNDGYQLVTVSELAYLKGVKLEPGKSYWGIDEKSTETDY</sequence>
<evidence type="ECO:0000256" key="2">
    <source>
        <dbReference type="ARBA" id="ARBA00022801"/>
    </source>
</evidence>
<evidence type="ECO:0000259" key="4">
    <source>
        <dbReference type="PROSITE" id="PS51677"/>
    </source>
</evidence>
<evidence type="ECO:0000313" key="6">
    <source>
        <dbReference type="EMBL" id="RGC51105.1"/>
    </source>
</evidence>
<dbReference type="GO" id="GO:0005975">
    <property type="term" value="P:carbohydrate metabolic process"/>
    <property type="evidence" value="ECO:0007669"/>
    <property type="project" value="InterPro"/>
</dbReference>
<dbReference type="Gene3D" id="3.20.20.370">
    <property type="entry name" value="Glycoside hydrolase/deacetylase"/>
    <property type="match status" value="1"/>
</dbReference>
<dbReference type="OrthoDB" id="9806342at2"/>
<dbReference type="InterPro" id="IPR002509">
    <property type="entry name" value="NODB_dom"/>
</dbReference>
<name>A0A3E2TRL0_9FIRM</name>
<keyword evidence="1" id="KW-0479">Metal-binding</keyword>
<dbReference type="GO" id="GO:0016020">
    <property type="term" value="C:membrane"/>
    <property type="evidence" value="ECO:0007669"/>
    <property type="project" value="TreeGrafter"/>
</dbReference>
<evidence type="ECO:0000313" key="7">
    <source>
        <dbReference type="Proteomes" id="UP000260773"/>
    </source>
</evidence>
<dbReference type="Proteomes" id="UP000260773">
    <property type="component" value="Unassembled WGS sequence"/>
</dbReference>
<dbReference type="Pfam" id="PF01522">
    <property type="entry name" value="Polysacc_deac_1"/>
    <property type="match status" value="1"/>
</dbReference>
<evidence type="ECO:0000256" key="3">
    <source>
        <dbReference type="SAM" id="MobiDB-lite"/>
    </source>
</evidence>
<feature type="region of interest" description="Disordered" evidence="3">
    <location>
        <begin position="1"/>
        <end position="22"/>
    </location>
</feature>
<dbReference type="InterPro" id="IPR050248">
    <property type="entry name" value="Polysacc_deacetylase_ArnD"/>
</dbReference>
<evidence type="ECO:0000313" key="5">
    <source>
        <dbReference type="EMBL" id="RGB81448.1"/>
    </source>
</evidence>
<dbReference type="AlphaFoldDB" id="A0A3E2TRL0"/>
<evidence type="ECO:0000256" key="1">
    <source>
        <dbReference type="ARBA" id="ARBA00022723"/>
    </source>
</evidence>
<accession>A0A3E2TRL0</accession>
<keyword evidence="2" id="KW-0378">Hydrolase</keyword>
<feature type="compositionally biased region" description="Basic and acidic residues" evidence="3">
    <location>
        <begin position="1"/>
        <end position="11"/>
    </location>
</feature>
<dbReference type="PANTHER" id="PTHR10587">
    <property type="entry name" value="GLYCOSYL TRANSFERASE-RELATED"/>
    <property type="match status" value="1"/>
</dbReference>
<organism evidence="5 7">
    <name type="scientific">Coprococcus catus</name>
    <dbReference type="NCBI Taxonomy" id="116085"/>
    <lineage>
        <taxon>Bacteria</taxon>
        <taxon>Bacillati</taxon>
        <taxon>Bacillota</taxon>
        <taxon>Clostridia</taxon>
        <taxon>Lachnospirales</taxon>
        <taxon>Lachnospiraceae</taxon>
        <taxon>Coprococcus</taxon>
    </lineage>
</organism>
<dbReference type="CDD" id="cd10954">
    <property type="entry name" value="CE4_CtAXE_like"/>
    <property type="match status" value="1"/>
</dbReference>